<dbReference type="SMART" id="SM00344">
    <property type="entry name" value="HTH_ASNC"/>
    <property type="match status" value="1"/>
</dbReference>
<keyword evidence="3" id="KW-0804">Transcription</keyword>
<dbReference type="Gene3D" id="1.10.10.10">
    <property type="entry name" value="Winged helix-like DNA-binding domain superfamily/Winged helix DNA-binding domain"/>
    <property type="match status" value="1"/>
</dbReference>
<evidence type="ECO:0000313" key="6">
    <source>
        <dbReference type="EMBL" id="GAA4706016.1"/>
    </source>
</evidence>
<proteinExistence type="predicted"/>
<gene>
    <name evidence="6" type="ORF">GCM10025781_26710</name>
</gene>
<evidence type="ECO:0000256" key="1">
    <source>
        <dbReference type="ARBA" id="ARBA00023015"/>
    </source>
</evidence>
<evidence type="ECO:0000313" key="7">
    <source>
        <dbReference type="Proteomes" id="UP001501446"/>
    </source>
</evidence>
<evidence type="ECO:0000256" key="2">
    <source>
        <dbReference type="ARBA" id="ARBA00023125"/>
    </source>
</evidence>
<keyword evidence="1" id="KW-0805">Transcription regulation</keyword>
<feature type="domain" description="HTH asnC-type" evidence="5">
    <location>
        <begin position="8"/>
        <end position="48"/>
    </location>
</feature>
<dbReference type="InterPro" id="IPR036388">
    <property type="entry name" value="WH-like_DNA-bd_sf"/>
</dbReference>
<dbReference type="PANTHER" id="PTHR30154:SF34">
    <property type="entry name" value="TRANSCRIPTIONAL REGULATOR AZLB"/>
    <property type="match status" value="1"/>
</dbReference>
<evidence type="ECO:0000256" key="3">
    <source>
        <dbReference type="ARBA" id="ARBA00023163"/>
    </source>
</evidence>
<organism evidence="6 7">
    <name type="scientific">Kocuria gwangalliensis</name>
    <dbReference type="NCBI Taxonomy" id="501592"/>
    <lineage>
        <taxon>Bacteria</taxon>
        <taxon>Bacillati</taxon>
        <taxon>Actinomycetota</taxon>
        <taxon>Actinomycetes</taxon>
        <taxon>Micrococcales</taxon>
        <taxon>Micrococcaceae</taxon>
        <taxon>Kocuria</taxon>
    </lineage>
</organism>
<dbReference type="InterPro" id="IPR011008">
    <property type="entry name" value="Dimeric_a/b-barrel"/>
</dbReference>
<dbReference type="InterPro" id="IPR019887">
    <property type="entry name" value="Tscrpt_reg_AsnC/Lrp_C"/>
</dbReference>
<dbReference type="InterPro" id="IPR000485">
    <property type="entry name" value="AsnC-type_HTH_dom"/>
</dbReference>
<feature type="domain" description="Transcription regulator AsnC/Lrp ligand binding" evidence="4">
    <location>
        <begin position="74"/>
        <end position="142"/>
    </location>
</feature>
<keyword evidence="7" id="KW-1185">Reference proteome</keyword>
<protein>
    <submittedName>
        <fullName evidence="6">Lrp/AsnC family transcriptional regulator</fullName>
    </submittedName>
</protein>
<sequence>MLPTMYRLDPLDARILMALDKDPNATILALAHTLGVARNTVHARLRRLSEGAVMGPVSQRLNPRALGYDLMAFVELSIRQGTSEDAQKALLKIPEIIEIYATTGDSDLRVRLVAKGTSDLHRITNLILETPGLLRTTTSISLLEAMPLRMSSLLQREADRS</sequence>
<reference evidence="7" key="1">
    <citation type="journal article" date="2019" name="Int. J. Syst. Evol. Microbiol.">
        <title>The Global Catalogue of Microorganisms (GCM) 10K type strain sequencing project: providing services to taxonomists for standard genome sequencing and annotation.</title>
        <authorList>
            <consortium name="The Broad Institute Genomics Platform"/>
            <consortium name="The Broad Institute Genome Sequencing Center for Infectious Disease"/>
            <person name="Wu L."/>
            <person name="Ma J."/>
        </authorList>
    </citation>
    <scope>NUCLEOTIDE SEQUENCE [LARGE SCALE GENOMIC DNA]</scope>
    <source>
        <strain evidence="7">JCM 18958</strain>
    </source>
</reference>
<dbReference type="SUPFAM" id="SSF46785">
    <property type="entry name" value="Winged helix' DNA-binding domain"/>
    <property type="match status" value="1"/>
</dbReference>
<dbReference type="Pfam" id="PF13404">
    <property type="entry name" value="HTH_AsnC-type"/>
    <property type="match status" value="1"/>
</dbReference>
<dbReference type="InterPro" id="IPR036390">
    <property type="entry name" value="WH_DNA-bd_sf"/>
</dbReference>
<dbReference type="Gene3D" id="3.30.70.920">
    <property type="match status" value="1"/>
</dbReference>
<dbReference type="PANTHER" id="PTHR30154">
    <property type="entry name" value="LEUCINE-RESPONSIVE REGULATORY PROTEIN"/>
    <property type="match status" value="1"/>
</dbReference>
<accession>A0ABP8XG01</accession>
<evidence type="ECO:0000259" key="5">
    <source>
        <dbReference type="Pfam" id="PF13404"/>
    </source>
</evidence>
<name>A0ABP8XG01_9MICC</name>
<evidence type="ECO:0000259" key="4">
    <source>
        <dbReference type="Pfam" id="PF01037"/>
    </source>
</evidence>
<comment type="caution">
    <text evidence="6">The sequence shown here is derived from an EMBL/GenBank/DDBJ whole genome shotgun (WGS) entry which is preliminary data.</text>
</comment>
<dbReference type="Pfam" id="PF01037">
    <property type="entry name" value="AsnC_trans_reg"/>
    <property type="match status" value="1"/>
</dbReference>
<dbReference type="PRINTS" id="PR00033">
    <property type="entry name" value="HTHASNC"/>
</dbReference>
<dbReference type="EMBL" id="BAABLN010000035">
    <property type="protein sequence ID" value="GAA4706016.1"/>
    <property type="molecule type" value="Genomic_DNA"/>
</dbReference>
<dbReference type="InterPro" id="IPR019888">
    <property type="entry name" value="Tscrpt_reg_AsnC-like"/>
</dbReference>
<keyword evidence="2" id="KW-0238">DNA-binding</keyword>
<dbReference type="SUPFAM" id="SSF54909">
    <property type="entry name" value="Dimeric alpha+beta barrel"/>
    <property type="match status" value="1"/>
</dbReference>
<dbReference type="Proteomes" id="UP001501446">
    <property type="component" value="Unassembled WGS sequence"/>
</dbReference>